<feature type="domain" description="Methyl-accepting transducer" evidence="10">
    <location>
        <begin position="273"/>
        <end position="509"/>
    </location>
</feature>
<evidence type="ECO:0000313" key="13">
    <source>
        <dbReference type="Proteomes" id="UP000683557"/>
    </source>
</evidence>
<evidence type="ECO:0000256" key="3">
    <source>
        <dbReference type="ARBA" id="ARBA00022692"/>
    </source>
</evidence>
<dbReference type="SMART" id="SM00283">
    <property type="entry name" value="MA"/>
    <property type="match status" value="1"/>
</dbReference>
<dbReference type="InterPro" id="IPR003660">
    <property type="entry name" value="HAMP_dom"/>
</dbReference>
<keyword evidence="2" id="KW-1003">Cell membrane</keyword>
<dbReference type="Pfam" id="PF13682">
    <property type="entry name" value="CZB"/>
    <property type="match status" value="1"/>
</dbReference>
<evidence type="ECO:0000256" key="5">
    <source>
        <dbReference type="ARBA" id="ARBA00023136"/>
    </source>
</evidence>
<keyword evidence="4 9" id="KW-1133">Transmembrane helix</keyword>
<evidence type="ECO:0000259" key="11">
    <source>
        <dbReference type="PROSITE" id="PS50885"/>
    </source>
</evidence>
<keyword evidence="5 9" id="KW-0472">Membrane</keyword>
<proteinExistence type="inferred from homology"/>
<evidence type="ECO:0000256" key="4">
    <source>
        <dbReference type="ARBA" id="ARBA00022989"/>
    </source>
</evidence>
<evidence type="ECO:0000256" key="9">
    <source>
        <dbReference type="SAM" id="Phobius"/>
    </source>
</evidence>
<evidence type="ECO:0000259" key="10">
    <source>
        <dbReference type="PROSITE" id="PS50111"/>
    </source>
</evidence>
<accession>A0ABX8J330</accession>
<dbReference type="EMBL" id="CP076723">
    <property type="protein sequence ID" value="QWV92391.1"/>
    <property type="molecule type" value="Genomic_DNA"/>
</dbReference>
<dbReference type="SMART" id="SM01049">
    <property type="entry name" value="Cache_2"/>
    <property type="match status" value="1"/>
</dbReference>
<dbReference type="SMART" id="SM00304">
    <property type="entry name" value="HAMP"/>
    <property type="match status" value="1"/>
</dbReference>
<dbReference type="CDD" id="cd06225">
    <property type="entry name" value="HAMP"/>
    <property type="match status" value="1"/>
</dbReference>
<keyword evidence="13" id="KW-1185">Reference proteome</keyword>
<keyword evidence="3 9" id="KW-0812">Transmembrane</keyword>
<dbReference type="PANTHER" id="PTHR32089:SF112">
    <property type="entry name" value="LYSOZYME-LIKE PROTEIN-RELATED"/>
    <property type="match status" value="1"/>
</dbReference>
<evidence type="ECO:0000313" key="12">
    <source>
        <dbReference type="EMBL" id="QWV92391.1"/>
    </source>
</evidence>
<dbReference type="PANTHER" id="PTHR32089">
    <property type="entry name" value="METHYL-ACCEPTING CHEMOTAXIS PROTEIN MCPB"/>
    <property type="match status" value="1"/>
</dbReference>
<name>A0ABX8J330_9BACT</name>
<dbReference type="PROSITE" id="PS50885">
    <property type="entry name" value="HAMP"/>
    <property type="match status" value="1"/>
</dbReference>
<keyword evidence="6 8" id="KW-0807">Transducer</keyword>
<dbReference type="RefSeq" id="WP_216799205.1">
    <property type="nucleotide sequence ID" value="NZ_CP076723.1"/>
</dbReference>
<feature type="transmembrane region" description="Helical" evidence="9">
    <location>
        <begin position="192"/>
        <end position="213"/>
    </location>
</feature>
<dbReference type="PROSITE" id="PS50111">
    <property type="entry name" value="CHEMOTAXIS_TRANSDUC_2"/>
    <property type="match status" value="1"/>
</dbReference>
<dbReference type="Pfam" id="PF00672">
    <property type="entry name" value="HAMP"/>
    <property type="match status" value="1"/>
</dbReference>
<reference evidence="12 13" key="1">
    <citation type="submission" date="2021-06" db="EMBL/GenBank/DDBJ databases">
        <title>Gemonas diversity in paddy soil.</title>
        <authorList>
            <person name="Liu G."/>
        </authorList>
    </citation>
    <scope>NUCLEOTIDE SEQUENCE [LARGE SCALE GENOMIC DNA]</scope>
    <source>
        <strain evidence="12 13">RG10</strain>
    </source>
</reference>
<dbReference type="Proteomes" id="UP000683557">
    <property type="component" value="Chromosome"/>
</dbReference>
<dbReference type="Pfam" id="PF17200">
    <property type="entry name" value="sCache_2"/>
    <property type="match status" value="1"/>
</dbReference>
<comment type="subcellular location">
    <subcellularLocation>
        <location evidence="1">Cell membrane</location>
        <topology evidence="1">Multi-pass membrane protein</topology>
    </subcellularLocation>
</comment>
<sequence length="666" mass="72114">MKRFRDWGIFQKIISATLLSWLLLVAISVFLLTPYLRSLIMNEREETVRALVQQATSMMKGYQDQVDRGLLTREEAQRRAIQEVSTARYQGNNYLWVNDLTPRMVVHPLKPELNGKDLGQFKDPTGKLLFMEMVRACNEKGKGFVSYRWPKSAAGAPEPKLSYVELFRPWGWVVGTGIYLDDVRATLLRTQLYIGAGLLAVLALTLMLTWFIARSITLPLKEMVQAVEEIASGDGDLSRSIASGRSDELGALARNMNVFIETLHSLVGNVLKVSINVVIGSSKVHGMAKQINSNADDLSAQSVAVATASEEMSATSQDIARSCAQAAQGGTATTRVASDGARVVNETVAGMHQIADLVRESATTVTGLGQRSDQIGEIVGTIEEIADQTNLLALNAAIEAARAGEQGRGFAVVADEVRALAERTTKATKEIGAMIGAIQVETRAAVRSMEQGVSVVEQGSQGAQRSGQALQDIITSIEGVTGDLAQIATAAEEQSATTHEIAANVQRVTEIARDTSSQTQRTTHEANLLLSMAEDLMALLGKFKINEDAALVISRARSAHMIFVGKIKGHLDGTIKIDPQALPTHLTCAFGKWYQSKGREDCGHSDLFRQIDPPHAKVHELGKQAVIACNNGDRVKAAQLCTEMVAASQVLLEILEQLEGRCAGKQ</sequence>
<dbReference type="Pfam" id="PF00015">
    <property type="entry name" value="MCPsignal"/>
    <property type="match status" value="1"/>
</dbReference>
<evidence type="ECO:0000256" key="7">
    <source>
        <dbReference type="ARBA" id="ARBA00029447"/>
    </source>
</evidence>
<evidence type="ECO:0000256" key="8">
    <source>
        <dbReference type="PROSITE-ProRule" id="PRU00284"/>
    </source>
</evidence>
<organism evidence="12 13">
    <name type="scientific">Geomonas oryzisoli</name>
    <dbReference type="NCBI Taxonomy" id="2847992"/>
    <lineage>
        <taxon>Bacteria</taxon>
        <taxon>Pseudomonadati</taxon>
        <taxon>Thermodesulfobacteriota</taxon>
        <taxon>Desulfuromonadia</taxon>
        <taxon>Geobacterales</taxon>
        <taxon>Geobacteraceae</taxon>
        <taxon>Geomonas</taxon>
    </lineage>
</organism>
<gene>
    <name evidence="12" type="ORF">KP004_14400</name>
</gene>
<feature type="domain" description="HAMP" evidence="11">
    <location>
        <begin position="214"/>
        <end position="268"/>
    </location>
</feature>
<evidence type="ECO:0000256" key="1">
    <source>
        <dbReference type="ARBA" id="ARBA00004651"/>
    </source>
</evidence>
<dbReference type="InterPro" id="IPR033480">
    <property type="entry name" value="sCache_2"/>
</dbReference>
<dbReference type="InterPro" id="IPR004089">
    <property type="entry name" value="MCPsignal_dom"/>
</dbReference>
<feature type="transmembrane region" description="Helical" evidence="9">
    <location>
        <begin position="13"/>
        <end position="36"/>
    </location>
</feature>
<comment type="similarity">
    <text evidence="7">Belongs to the methyl-accepting chemotaxis (MCP) protein family.</text>
</comment>
<protein>
    <submittedName>
        <fullName evidence="12">Cache domain-containing protein</fullName>
    </submittedName>
</protein>
<dbReference type="InterPro" id="IPR025991">
    <property type="entry name" value="Chemoreceptor_zinc-bind_dom"/>
</dbReference>
<dbReference type="CDD" id="cd11386">
    <property type="entry name" value="MCP_signal"/>
    <property type="match status" value="1"/>
</dbReference>
<evidence type="ECO:0000256" key="6">
    <source>
        <dbReference type="ARBA" id="ARBA00023224"/>
    </source>
</evidence>
<evidence type="ECO:0000256" key="2">
    <source>
        <dbReference type="ARBA" id="ARBA00022475"/>
    </source>
</evidence>